<dbReference type="InterPro" id="IPR039421">
    <property type="entry name" value="Type_1_exporter"/>
</dbReference>
<proteinExistence type="inferred from homology"/>
<feature type="transmembrane region" description="Helical" evidence="11">
    <location>
        <begin position="57"/>
        <end position="80"/>
    </location>
</feature>
<dbReference type="InterPro" id="IPR036640">
    <property type="entry name" value="ABC1_TM_sf"/>
</dbReference>
<dbReference type="InterPro" id="IPR017871">
    <property type="entry name" value="ABC_transporter-like_CS"/>
</dbReference>
<dbReference type="GO" id="GO:0016887">
    <property type="term" value="F:ATP hydrolysis activity"/>
    <property type="evidence" value="ECO:0007669"/>
    <property type="project" value="InterPro"/>
</dbReference>
<dbReference type="GO" id="GO:0045454">
    <property type="term" value="P:cell redox homeostasis"/>
    <property type="evidence" value="ECO:0007669"/>
    <property type="project" value="InterPro"/>
</dbReference>
<dbReference type="FunFam" id="3.40.50.300:FF:000221">
    <property type="entry name" value="Multidrug ABC transporter ATP-binding protein"/>
    <property type="match status" value="1"/>
</dbReference>
<dbReference type="EMBL" id="VFNV01000001">
    <property type="protein sequence ID" value="TQK76558.1"/>
    <property type="molecule type" value="Genomic_DNA"/>
</dbReference>
<dbReference type="PROSITE" id="PS50929">
    <property type="entry name" value="ABC_TM1F"/>
    <property type="match status" value="1"/>
</dbReference>
<keyword evidence="5 11" id="KW-0812">Transmembrane</keyword>
<dbReference type="InterPro" id="IPR014223">
    <property type="entry name" value="ABC_CydC/D"/>
</dbReference>
<evidence type="ECO:0000256" key="10">
    <source>
        <dbReference type="ARBA" id="ARBA00023455"/>
    </source>
</evidence>
<evidence type="ECO:0000256" key="3">
    <source>
        <dbReference type="ARBA" id="ARBA00022475"/>
    </source>
</evidence>
<dbReference type="GO" id="GO:0005524">
    <property type="term" value="F:ATP binding"/>
    <property type="evidence" value="ECO:0007669"/>
    <property type="project" value="UniProtKB-KW"/>
</dbReference>
<dbReference type="RefSeq" id="WP_142111901.1">
    <property type="nucleotide sequence ID" value="NZ_BAAATB010000002.1"/>
</dbReference>
<comment type="similarity">
    <text evidence="10">Belongs to the ABC transporter superfamily. Siderophore-Fe(3+) uptake transporter (SIUT) (TC 3.A.1.21) family.</text>
</comment>
<dbReference type="PANTHER" id="PTHR43394">
    <property type="entry name" value="ATP-DEPENDENT PERMEASE MDL1, MITOCHONDRIAL"/>
    <property type="match status" value="1"/>
</dbReference>
<dbReference type="InterPro" id="IPR003593">
    <property type="entry name" value="AAA+_ATPase"/>
</dbReference>
<gene>
    <name evidence="14" type="ORF">FB389_1241</name>
</gene>
<dbReference type="AlphaFoldDB" id="A0A542SPR0"/>
<name>A0A542SPR0_9MICO</name>
<feature type="transmembrane region" description="Helical" evidence="11">
    <location>
        <begin position="284"/>
        <end position="306"/>
    </location>
</feature>
<feature type="transmembrane region" description="Helical" evidence="11">
    <location>
        <begin position="170"/>
        <end position="189"/>
    </location>
</feature>
<feature type="transmembrane region" description="Helical" evidence="11">
    <location>
        <begin position="258"/>
        <end position="278"/>
    </location>
</feature>
<dbReference type="NCBIfam" id="TIGR02868">
    <property type="entry name" value="CydC"/>
    <property type="match status" value="1"/>
</dbReference>
<organism evidence="14 15">
    <name type="scientific">Rarobacter incanus</name>
    <dbReference type="NCBI Taxonomy" id="153494"/>
    <lineage>
        <taxon>Bacteria</taxon>
        <taxon>Bacillati</taxon>
        <taxon>Actinomycetota</taxon>
        <taxon>Actinomycetes</taxon>
        <taxon>Micrococcales</taxon>
        <taxon>Rarobacteraceae</taxon>
        <taxon>Rarobacter</taxon>
    </lineage>
</organism>
<dbReference type="Gene3D" id="3.40.50.300">
    <property type="entry name" value="P-loop containing nucleotide triphosphate hydrolases"/>
    <property type="match status" value="1"/>
</dbReference>
<keyword evidence="4" id="KW-0997">Cell inner membrane</keyword>
<dbReference type="SMART" id="SM00382">
    <property type="entry name" value="AAA"/>
    <property type="match status" value="1"/>
</dbReference>
<evidence type="ECO:0000313" key="14">
    <source>
        <dbReference type="EMBL" id="TQK76558.1"/>
    </source>
</evidence>
<dbReference type="PROSITE" id="PS50893">
    <property type="entry name" value="ABC_TRANSPORTER_2"/>
    <property type="match status" value="1"/>
</dbReference>
<dbReference type="InterPro" id="IPR003439">
    <property type="entry name" value="ABC_transporter-like_ATP-bd"/>
</dbReference>
<evidence type="ECO:0000256" key="11">
    <source>
        <dbReference type="SAM" id="Phobius"/>
    </source>
</evidence>
<dbReference type="Pfam" id="PF00664">
    <property type="entry name" value="ABC_membrane"/>
    <property type="match status" value="1"/>
</dbReference>
<evidence type="ECO:0000256" key="8">
    <source>
        <dbReference type="ARBA" id="ARBA00022989"/>
    </source>
</evidence>
<comment type="caution">
    <text evidence="14">The sequence shown here is derived from an EMBL/GenBank/DDBJ whole genome shotgun (WGS) entry which is preliminary data.</text>
</comment>
<dbReference type="Gene3D" id="1.20.1560.10">
    <property type="entry name" value="ABC transporter type 1, transmembrane domain"/>
    <property type="match status" value="1"/>
</dbReference>
<reference evidence="14 15" key="1">
    <citation type="submission" date="2019-06" db="EMBL/GenBank/DDBJ databases">
        <title>Sequencing the genomes of 1000 actinobacteria strains.</title>
        <authorList>
            <person name="Klenk H.-P."/>
        </authorList>
    </citation>
    <scope>NUCLEOTIDE SEQUENCE [LARGE SCALE GENOMIC DNA]</scope>
    <source>
        <strain evidence="14 15">DSM 10596</strain>
    </source>
</reference>
<dbReference type="PANTHER" id="PTHR43394:SF1">
    <property type="entry name" value="ATP-BINDING CASSETTE SUB-FAMILY B MEMBER 10, MITOCHONDRIAL"/>
    <property type="match status" value="1"/>
</dbReference>
<dbReference type="InterPro" id="IPR011527">
    <property type="entry name" value="ABC1_TM_dom"/>
</dbReference>
<evidence type="ECO:0000256" key="1">
    <source>
        <dbReference type="ARBA" id="ARBA00004429"/>
    </source>
</evidence>
<dbReference type="GO" id="GO:0015421">
    <property type="term" value="F:ABC-type oligopeptide transporter activity"/>
    <property type="evidence" value="ECO:0007669"/>
    <property type="project" value="TreeGrafter"/>
</dbReference>
<dbReference type="OrthoDB" id="9762778at2"/>
<evidence type="ECO:0000259" key="13">
    <source>
        <dbReference type="PROSITE" id="PS50929"/>
    </source>
</evidence>
<feature type="transmembrane region" description="Helical" evidence="11">
    <location>
        <begin position="28"/>
        <end position="51"/>
    </location>
</feature>
<evidence type="ECO:0000256" key="5">
    <source>
        <dbReference type="ARBA" id="ARBA00022692"/>
    </source>
</evidence>
<keyword evidence="15" id="KW-1185">Reference proteome</keyword>
<dbReference type="Pfam" id="PF00005">
    <property type="entry name" value="ABC_tran"/>
    <property type="match status" value="1"/>
</dbReference>
<dbReference type="GO" id="GO:0005886">
    <property type="term" value="C:plasma membrane"/>
    <property type="evidence" value="ECO:0007669"/>
    <property type="project" value="UniProtKB-SubCell"/>
</dbReference>
<protein>
    <submittedName>
        <fullName evidence="14">Thiol reductant ABC exporter CydC subunit</fullName>
    </submittedName>
</protein>
<accession>A0A542SPR0</accession>
<sequence>MSAIAADRPAQLSRRELSRWLLAHTRHIVAPLGVSVLMRALGLAAGAALIGVAAHSAALAVTGGITLRRAAAMLIALALFKAVCRYLEQFFGHLVAFKALAYLRAYFFDRLEPQAPAATEGRQTGDLLSRATRDVDRVEVFFAHTLGPAVTAVVVPLAGVVWVIAVTSPAVGLVVALGWLAIGLVWPMLGSGRALRSAAALRAARGTLAQHMTDTVQGRIEVVAARYELERMRELDDLGDQVGGDQQRLGQVVAARRGLIAATSALLLGAIIVVAQPQVGAGHFSWQTLVLVVGVVIGMLPALTAVEEFSADLDQAFASAARLVEVTEGAVATPAPAHPVAMVRPVRGEVCVDEVTFAYPRSIANALTDVSVRCAPGTVTAIVGASGSGKSTLARLLVRFYDPQRGSVRIDGVDVADIDDTQLRSAIMMVDQRSYLFNGTIADNLRLAAPGATDAELTEACAQAALDLAGFPHGLRTELGEQGSAVSGGQRQRIALARAFLRNAPILVLDEVTSQLDAATEAALTSALERIQEGRTTIAIAHRLSTIKNANSIVVMDAGRVVATGTHAKLLATSDHYRALMRRDREDLPD</sequence>
<evidence type="ECO:0000256" key="9">
    <source>
        <dbReference type="ARBA" id="ARBA00023136"/>
    </source>
</evidence>
<keyword evidence="8 11" id="KW-1133">Transmembrane helix</keyword>
<evidence type="ECO:0000256" key="6">
    <source>
        <dbReference type="ARBA" id="ARBA00022741"/>
    </source>
</evidence>
<keyword evidence="7" id="KW-0067">ATP-binding</keyword>
<dbReference type="Proteomes" id="UP000316181">
    <property type="component" value="Unassembled WGS sequence"/>
</dbReference>
<dbReference type="GO" id="GO:0034775">
    <property type="term" value="P:glutathione transmembrane transport"/>
    <property type="evidence" value="ECO:0007669"/>
    <property type="project" value="InterPro"/>
</dbReference>
<evidence type="ECO:0000256" key="2">
    <source>
        <dbReference type="ARBA" id="ARBA00022448"/>
    </source>
</evidence>
<keyword evidence="3" id="KW-1003">Cell membrane</keyword>
<dbReference type="SUPFAM" id="SSF52540">
    <property type="entry name" value="P-loop containing nucleoside triphosphate hydrolases"/>
    <property type="match status" value="1"/>
</dbReference>
<evidence type="ECO:0000256" key="4">
    <source>
        <dbReference type="ARBA" id="ARBA00022519"/>
    </source>
</evidence>
<evidence type="ECO:0000256" key="7">
    <source>
        <dbReference type="ARBA" id="ARBA00022840"/>
    </source>
</evidence>
<evidence type="ECO:0000259" key="12">
    <source>
        <dbReference type="PROSITE" id="PS50893"/>
    </source>
</evidence>
<feature type="domain" description="ABC transporter" evidence="12">
    <location>
        <begin position="350"/>
        <end position="583"/>
    </location>
</feature>
<evidence type="ECO:0000313" key="15">
    <source>
        <dbReference type="Proteomes" id="UP000316181"/>
    </source>
</evidence>
<keyword evidence="2" id="KW-0813">Transport</keyword>
<dbReference type="InterPro" id="IPR027417">
    <property type="entry name" value="P-loop_NTPase"/>
</dbReference>
<dbReference type="PROSITE" id="PS00211">
    <property type="entry name" value="ABC_TRANSPORTER_1"/>
    <property type="match status" value="1"/>
</dbReference>
<feature type="transmembrane region" description="Helical" evidence="11">
    <location>
        <begin position="140"/>
        <end position="164"/>
    </location>
</feature>
<keyword evidence="6" id="KW-0547">Nucleotide-binding</keyword>
<feature type="domain" description="ABC transmembrane type-1" evidence="13">
    <location>
        <begin position="34"/>
        <end position="315"/>
    </location>
</feature>
<keyword evidence="9 11" id="KW-0472">Membrane</keyword>
<dbReference type="SUPFAM" id="SSF90123">
    <property type="entry name" value="ABC transporter transmembrane region"/>
    <property type="match status" value="1"/>
</dbReference>
<comment type="subcellular location">
    <subcellularLocation>
        <location evidence="1">Cell inner membrane</location>
        <topology evidence="1">Multi-pass membrane protein</topology>
    </subcellularLocation>
</comment>